<keyword evidence="3" id="KW-1185">Reference proteome</keyword>
<keyword evidence="1" id="KW-0472">Membrane</keyword>
<protein>
    <submittedName>
        <fullName evidence="2">Uncharacterized protein</fullName>
    </submittedName>
</protein>
<evidence type="ECO:0000256" key="1">
    <source>
        <dbReference type="SAM" id="Phobius"/>
    </source>
</evidence>
<reference evidence="3" key="1">
    <citation type="submission" date="2015-02" db="EMBL/GenBank/DDBJ databases">
        <title>Draft Genome of Frankia sp. CpI1-S.</title>
        <authorList>
            <person name="Oshone R.T."/>
            <person name="Ngom M."/>
            <person name="Ghodhbane-Gtari F."/>
            <person name="Gtari M."/>
            <person name="Morris K."/>
            <person name="Thomas K."/>
            <person name="Sen A."/>
            <person name="Tisa L.S."/>
        </authorList>
    </citation>
    <scope>NUCLEOTIDE SEQUENCE [LARGE SCALE GENOMIC DNA]</scope>
    <source>
        <strain evidence="3">CpI1-S</strain>
    </source>
</reference>
<feature type="transmembrane region" description="Helical" evidence="1">
    <location>
        <begin position="12"/>
        <end position="33"/>
    </location>
</feature>
<name>A0A0D8B5Q4_9ACTN</name>
<comment type="caution">
    <text evidence="2">The sequence shown here is derived from an EMBL/GenBank/DDBJ whole genome shotgun (WGS) entry which is preliminary data.</text>
</comment>
<dbReference type="AlphaFoldDB" id="A0A0D8B5Q4"/>
<feature type="transmembrane region" description="Helical" evidence="1">
    <location>
        <begin position="53"/>
        <end position="72"/>
    </location>
</feature>
<accession>A0A0D8B5Q4</accession>
<reference evidence="2 3" key="2">
    <citation type="journal article" date="2016" name="Genome Announc.">
        <title>Permanent Draft Genome Sequences for Two Variants of Frankia sp. Strain CpI1, the First Frankia Strain Isolated from Root Nodules of Comptonia peregrina.</title>
        <authorList>
            <person name="Oshone R."/>
            <person name="Hurst S.G.IV."/>
            <person name="Abebe-Akele F."/>
            <person name="Simpson S."/>
            <person name="Morris K."/>
            <person name="Thomas W.K."/>
            <person name="Tisa L.S."/>
        </authorList>
    </citation>
    <scope>NUCLEOTIDE SEQUENCE [LARGE SCALE GENOMIC DNA]</scope>
    <source>
        <strain evidence="3">CpI1-S</strain>
    </source>
</reference>
<dbReference type="PATRIC" id="fig|1502723.3.peg.820"/>
<sequence>MPHFRRGRGRLATLGTTMIIVLLCLPAVTGAWLRRLEERGREEDRDGGYSTEFMVITAMLVALALAIVAVIAKKVMDKANGLNL</sequence>
<evidence type="ECO:0000313" key="2">
    <source>
        <dbReference type="EMBL" id="KJE19435.1"/>
    </source>
</evidence>
<dbReference type="Proteomes" id="UP000032545">
    <property type="component" value="Unassembled WGS sequence"/>
</dbReference>
<keyword evidence="1" id="KW-1133">Transmembrane helix</keyword>
<keyword evidence="1" id="KW-0812">Transmembrane</keyword>
<evidence type="ECO:0000313" key="3">
    <source>
        <dbReference type="Proteomes" id="UP000032545"/>
    </source>
</evidence>
<dbReference type="EMBL" id="JYFN01000107">
    <property type="protein sequence ID" value="KJE19435.1"/>
    <property type="molecule type" value="Genomic_DNA"/>
</dbReference>
<gene>
    <name evidence="2" type="ORF">FF36_06287</name>
</gene>
<proteinExistence type="predicted"/>
<organism evidence="2 3">
    <name type="scientific">Frankia torreyi</name>
    <dbReference type="NCBI Taxonomy" id="1856"/>
    <lineage>
        <taxon>Bacteria</taxon>
        <taxon>Bacillati</taxon>
        <taxon>Actinomycetota</taxon>
        <taxon>Actinomycetes</taxon>
        <taxon>Frankiales</taxon>
        <taxon>Frankiaceae</taxon>
        <taxon>Frankia</taxon>
    </lineage>
</organism>